<dbReference type="GO" id="GO:0060003">
    <property type="term" value="P:copper ion export"/>
    <property type="evidence" value="ECO:0007669"/>
    <property type="project" value="TreeGrafter"/>
</dbReference>
<feature type="domain" description="CusB-like barrel-sandwich hybrid" evidence="6">
    <location>
        <begin position="144"/>
        <end position="320"/>
    </location>
</feature>
<gene>
    <name evidence="7" type="ordered locus">Slin_6823</name>
</gene>
<dbReference type="GO" id="GO:0030288">
    <property type="term" value="C:outer membrane-bounded periplasmic space"/>
    <property type="evidence" value="ECO:0007669"/>
    <property type="project" value="TreeGrafter"/>
</dbReference>
<keyword evidence="3" id="KW-0732">Signal</keyword>
<dbReference type="AlphaFoldDB" id="D2QVE0"/>
<evidence type="ECO:0000313" key="7">
    <source>
        <dbReference type="EMBL" id="ADB42772.1"/>
    </source>
</evidence>
<dbReference type="Gene3D" id="2.40.30.170">
    <property type="match status" value="1"/>
</dbReference>
<feature type="signal peptide" evidence="3">
    <location>
        <begin position="1"/>
        <end position="31"/>
    </location>
</feature>
<evidence type="ECO:0000313" key="8">
    <source>
        <dbReference type="Proteomes" id="UP000002028"/>
    </source>
</evidence>
<evidence type="ECO:0000259" key="6">
    <source>
        <dbReference type="Pfam" id="PF25919"/>
    </source>
</evidence>
<evidence type="ECO:0000256" key="3">
    <source>
        <dbReference type="SAM" id="SignalP"/>
    </source>
</evidence>
<dbReference type="InterPro" id="IPR045800">
    <property type="entry name" value="HMBD"/>
</dbReference>
<dbReference type="EMBL" id="CP001770">
    <property type="protein sequence ID" value="ADB42772.1"/>
    <property type="molecule type" value="Genomic_DNA"/>
</dbReference>
<organism evidence="7 8">
    <name type="scientific">Spirosoma linguale (strain ATCC 33905 / DSM 74 / LMG 10896 / Claus 1)</name>
    <dbReference type="NCBI Taxonomy" id="504472"/>
    <lineage>
        <taxon>Bacteria</taxon>
        <taxon>Pseudomonadati</taxon>
        <taxon>Bacteroidota</taxon>
        <taxon>Cytophagia</taxon>
        <taxon>Cytophagales</taxon>
        <taxon>Cytophagaceae</taxon>
        <taxon>Spirosoma</taxon>
    </lineage>
</organism>
<name>D2QVE0_SPILD</name>
<dbReference type="PROSITE" id="PS51257">
    <property type="entry name" value="PROKAR_LIPOPROTEIN"/>
    <property type="match status" value="1"/>
</dbReference>
<dbReference type="RefSeq" id="WP_012931252.1">
    <property type="nucleotide sequence ID" value="NC_013731.1"/>
</dbReference>
<dbReference type="GO" id="GO:0046914">
    <property type="term" value="F:transition metal ion binding"/>
    <property type="evidence" value="ECO:0007669"/>
    <property type="project" value="TreeGrafter"/>
</dbReference>
<evidence type="ECO:0000259" key="4">
    <source>
        <dbReference type="Pfam" id="PF19335"/>
    </source>
</evidence>
<dbReference type="GO" id="GO:0015679">
    <property type="term" value="P:plasma membrane copper ion transport"/>
    <property type="evidence" value="ECO:0007669"/>
    <property type="project" value="TreeGrafter"/>
</dbReference>
<dbReference type="Proteomes" id="UP000002028">
    <property type="component" value="Plasmid pSLIN01"/>
</dbReference>
<reference evidence="7 8" key="1">
    <citation type="journal article" date="2010" name="Stand. Genomic Sci.">
        <title>Complete genome sequence of Spirosoma linguale type strain (1).</title>
        <authorList>
            <person name="Lail K."/>
            <person name="Sikorski J."/>
            <person name="Saunders E."/>
            <person name="Lapidus A."/>
            <person name="Glavina Del Rio T."/>
            <person name="Copeland A."/>
            <person name="Tice H."/>
            <person name="Cheng J.-F."/>
            <person name="Lucas S."/>
            <person name="Nolan M."/>
            <person name="Bruce D."/>
            <person name="Goodwin L."/>
            <person name="Pitluck S."/>
            <person name="Ivanova N."/>
            <person name="Mavromatis K."/>
            <person name="Ovchinnikova G."/>
            <person name="Pati A."/>
            <person name="Chen A."/>
            <person name="Palaniappan K."/>
            <person name="Land M."/>
            <person name="Hauser L."/>
            <person name="Chang Y.-J."/>
            <person name="Jeffries C.D."/>
            <person name="Chain P."/>
            <person name="Brettin T."/>
            <person name="Detter J.C."/>
            <person name="Schuetze A."/>
            <person name="Rohde M."/>
            <person name="Tindall B.J."/>
            <person name="Goeker M."/>
            <person name="Bristow J."/>
            <person name="Eisen J.A."/>
            <person name="Markowitz V."/>
            <person name="Hugenholtz P."/>
            <person name="Kyrpides N.C."/>
            <person name="Klenk H.-P."/>
            <person name="Chen F."/>
        </authorList>
    </citation>
    <scope>NUCLEOTIDE SEQUENCE [LARGE SCALE GENOMIC DNA]</scope>
    <source>
        <strain evidence="8">ATCC 33905 / DSM 74 / LMG 10896 / Claus 1</strain>
    </source>
</reference>
<feature type="domain" description="Heavy metal binding" evidence="4">
    <location>
        <begin position="60"/>
        <end position="86"/>
    </location>
</feature>
<dbReference type="Gene3D" id="6.10.140.730">
    <property type="match status" value="1"/>
</dbReference>
<sequence>MNGNWRNKRHSGSIARLLVLALILLAGCKSGNDKNESNRSGGPATSVQTEHNHAADEVAYTCPMHPQIVRDKPGTCPICGMDLVKKVSAGGDSLEVDADLNALLQSTNSVVVANITTVHPERRDEAVAVQANGIVTYDTRRLYTIPARFGGRVEKLYVRFNYQPVRKGQKLLELYSADIVTAQRELLYLLDADAGNAPLISAVKQKLRLLGVTDGQITDLVRTRKPSYSLAVYSPYDGYVVGESSGSPSAATPASGGMATGGSNTGMSSGGGMNGGGATAGTDEVTFSTPTPAPDGGPVGGSLLLREGQYVQTGQTLFRVVNASRLWAEFRLYARDAAGIKPGDALTISFDQTGQPPRPARVSFVVPFVEKGTPFVTVRAYLPGSNSVRVGQLARAAIRRGATGQHANDELWLPATAVLDLGNEQVAFVQQERLGVFKPIRVQTGAQAGGFVTIRSGVTKEQAVARNAQFLIDSESFVNVAQATQ</sequence>
<evidence type="ECO:0000256" key="2">
    <source>
        <dbReference type="SAM" id="MobiDB-lite"/>
    </source>
</evidence>
<geneLocation type="plasmid" evidence="7 8">
    <name>pSLIN01</name>
</geneLocation>
<dbReference type="InterPro" id="IPR058791">
    <property type="entry name" value="3HB_CusB"/>
</dbReference>
<feature type="compositionally biased region" description="Gly residues" evidence="2">
    <location>
        <begin position="258"/>
        <end position="279"/>
    </location>
</feature>
<evidence type="ECO:0000259" key="5">
    <source>
        <dbReference type="Pfam" id="PF25869"/>
    </source>
</evidence>
<protein>
    <submittedName>
        <fullName evidence="7">RND family efflux transporter MFP subunit</fullName>
    </submittedName>
</protein>
<feature type="compositionally biased region" description="Low complexity" evidence="2">
    <location>
        <begin position="244"/>
        <end position="257"/>
    </location>
</feature>
<proteinExistence type="predicted"/>
<feature type="domain" description="CusB-like three alpha-helical bundle" evidence="5">
    <location>
        <begin position="178"/>
        <end position="227"/>
    </location>
</feature>
<keyword evidence="1" id="KW-0813">Transport</keyword>
<dbReference type="InterPro" id="IPR051909">
    <property type="entry name" value="MFP_Cation_Efflux"/>
</dbReference>
<keyword evidence="8" id="KW-1185">Reference proteome</keyword>
<dbReference type="InterPro" id="IPR058790">
    <property type="entry name" value="BSH_CusB"/>
</dbReference>
<dbReference type="HOGENOM" id="CLU_018816_13_1_10"/>
<feature type="chain" id="PRO_5003034323" evidence="3">
    <location>
        <begin position="32"/>
        <end position="485"/>
    </location>
</feature>
<keyword evidence="7" id="KW-0614">Plasmid</keyword>
<dbReference type="Pfam" id="PF19335">
    <property type="entry name" value="HMBD"/>
    <property type="match status" value="1"/>
</dbReference>
<evidence type="ECO:0000256" key="1">
    <source>
        <dbReference type="ARBA" id="ARBA00022448"/>
    </source>
</evidence>
<dbReference type="PANTHER" id="PTHR30097">
    <property type="entry name" value="CATION EFFLUX SYSTEM PROTEIN CUSB"/>
    <property type="match status" value="1"/>
</dbReference>
<dbReference type="Pfam" id="PF25869">
    <property type="entry name" value="3HB_CusB"/>
    <property type="match status" value="1"/>
</dbReference>
<accession>D2QVE0</accession>
<dbReference type="Pfam" id="PF25919">
    <property type="entry name" value="BSH_CusB"/>
    <property type="match status" value="1"/>
</dbReference>
<dbReference type="PANTHER" id="PTHR30097:SF4">
    <property type="entry name" value="SLR6042 PROTEIN"/>
    <property type="match status" value="1"/>
</dbReference>
<dbReference type="KEGG" id="sli:Slin_6823"/>
<dbReference type="Gene3D" id="2.40.420.20">
    <property type="match status" value="1"/>
</dbReference>
<feature type="region of interest" description="Disordered" evidence="2">
    <location>
        <begin position="244"/>
        <end position="301"/>
    </location>
</feature>